<dbReference type="RefSeq" id="WP_084615197.1">
    <property type="nucleotide sequence ID" value="NZ_JAME01000001.1"/>
</dbReference>
<dbReference type="eggNOG" id="COG1502">
    <property type="taxonomic scope" value="Bacteria"/>
</dbReference>
<reference evidence="8 9" key="1">
    <citation type="submission" date="2014-01" db="EMBL/GenBank/DDBJ databases">
        <title>Roseivivax isoporae LMG 25204 Genome Sequencing.</title>
        <authorList>
            <person name="Lai Q."/>
            <person name="Li G."/>
            <person name="Shao Z."/>
        </authorList>
    </citation>
    <scope>NUCLEOTIDE SEQUENCE [LARGE SCALE GENOMIC DNA]</scope>
    <source>
        <strain evidence="8 9">LMG 25204</strain>
    </source>
</reference>
<comment type="function">
    <text evidence="1">Could be a virulence factor.</text>
</comment>
<dbReference type="SMART" id="SM00155">
    <property type="entry name" value="PLDc"/>
    <property type="match status" value="2"/>
</dbReference>
<protein>
    <recommendedName>
        <fullName evidence="3">Phospholipase D</fullName>
    </recommendedName>
    <alternativeName>
        <fullName evidence="5">Choline phosphatase</fullName>
    </alternativeName>
</protein>
<dbReference type="GO" id="GO:0030572">
    <property type="term" value="F:phosphatidyltransferase activity"/>
    <property type="evidence" value="ECO:0007669"/>
    <property type="project" value="UniProtKB-ARBA"/>
</dbReference>
<keyword evidence="9" id="KW-1185">Reference proteome</keyword>
<keyword evidence="4" id="KW-0964">Secreted</keyword>
<feature type="region of interest" description="Disordered" evidence="6">
    <location>
        <begin position="1"/>
        <end position="31"/>
    </location>
</feature>
<name>X7FG09_9RHOB</name>
<evidence type="ECO:0000259" key="7">
    <source>
        <dbReference type="PROSITE" id="PS50035"/>
    </source>
</evidence>
<gene>
    <name evidence="8" type="ORF">RISW2_00770</name>
</gene>
<dbReference type="CDD" id="cd09105">
    <property type="entry name" value="PLDc_vPLD1_2_like_2"/>
    <property type="match status" value="1"/>
</dbReference>
<dbReference type="PANTHER" id="PTHR21248:SF22">
    <property type="entry name" value="PHOSPHOLIPASE D"/>
    <property type="match status" value="1"/>
</dbReference>
<dbReference type="Pfam" id="PF00614">
    <property type="entry name" value="PLDc"/>
    <property type="match status" value="1"/>
</dbReference>
<dbReference type="Proteomes" id="UP000023430">
    <property type="component" value="Unassembled WGS sequence"/>
</dbReference>
<evidence type="ECO:0000256" key="4">
    <source>
        <dbReference type="ARBA" id="ARBA00022525"/>
    </source>
</evidence>
<dbReference type="SUPFAM" id="SSF56024">
    <property type="entry name" value="Phospholipase D/nuclease"/>
    <property type="match status" value="2"/>
</dbReference>
<evidence type="ECO:0000256" key="6">
    <source>
        <dbReference type="SAM" id="MobiDB-lite"/>
    </source>
</evidence>
<dbReference type="AlphaFoldDB" id="X7FG09"/>
<evidence type="ECO:0000256" key="3">
    <source>
        <dbReference type="ARBA" id="ARBA00018392"/>
    </source>
</evidence>
<evidence type="ECO:0000256" key="1">
    <source>
        <dbReference type="ARBA" id="ARBA00003145"/>
    </source>
</evidence>
<evidence type="ECO:0000256" key="5">
    <source>
        <dbReference type="ARBA" id="ARBA00029594"/>
    </source>
</evidence>
<dbReference type="OrthoDB" id="8828485at2"/>
<dbReference type="InterPro" id="IPR001736">
    <property type="entry name" value="PLipase_D/transphosphatidylase"/>
</dbReference>
<comment type="caution">
    <text evidence="8">The sequence shown here is derived from an EMBL/GenBank/DDBJ whole genome shotgun (WGS) entry which is preliminary data.</text>
</comment>
<evidence type="ECO:0000313" key="9">
    <source>
        <dbReference type="Proteomes" id="UP000023430"/>
    </source>
</evidence>
<dbReference type="Gene3D" id="3.30.870.10">
    <property type="entry name" value="Endonuclease Chain A"/>
    <property type="match status" value="2"/>
</dbReference>
<dbReference type="PROSITE" id="PS50035">
    <property type="entry name" value="PLD"/>
    <property type="match status" value="2"/>
</dbReference>
<dbReference type="GO" id="GO:0005576">
    <property type="term" value="C:extracellular region"/>
    <property type="evidence" value="ECO:0007669"/>
    <property type="project" value="UniProtKB-SubCell"/>
</dbReference>
<dbReference type="GO" id="GO:0032049">
    <property type="term" value="P:cardiolipin biosynthetic process"/>
    <property type="evidence" value="ECO:0007669"/>
    <property type="project" value="UniProtKB-ARBA"/>
</dbReference>
<dbReference type="PANTHER" id="PTHR21248">
    <property type="entry name" value="CARDIOLIPIN SYNTHASE"/>
    <property type="match status" value="1"/>
</dbReference>
<sequence length="525" mass="58132">MESSDRLSGPSDSRNSETRSGAENPDSGTGTELSVHVTAAEIFPELEALADGAREELLLSFRIFDPKTKLRTPALRDRGLDDWGDLLALVVRRGVRLRLVVTDFDPLFASDLHRLSWSTASGIVNRVTGDAEVLIAPHGQEVGWIWRRALILQVAEKLRELKREAQNRLTPVQRKVLKSRPFLWPVSLHQKVAVADGRVAIVGGLDLNERRWDDNDHDRPAEETWHDVSARVEGSFAGAVRAHVVDTWNAAIEAGASSVDGRATPLEAPVREQGTSELRLVRTVSTARNGPFGFGPAPHLTENEDVTLQGIAAARRHIYIESQFLRHRPITRALIAAANRVPDLQLVLLLPPEPERILFGGDDTWDARHAHALQTLSLNDVRDAYGDRVALISPGQNRPASEGFAGALGGAGPIYVHAKVTLIDDTFGMVGSANLNGRSMRWDTEASILFRRPTVIRDLRLKLARKWLGAHLGDQDSTRAEVWNVAARENAARPPEERQGFVMPYPLGRGRRFARYLPLLPDEMF</sequence>
<organism evidence="8 9">
    <name type="scientific">Roseivivax isoporae LMG 25204</name>
    <dbReference type="NCBI Taxonomy" id="1449351"/>
    <lineage>
        <taxon>Bacteria</taxon>
        <taxon>Pseudomonadati</taxon>
        <taxon>Pseudomonadota</taxon>
        <taxon>Alphaproteobacteria</taxon>
        <taxon>Rhodobacterales</taxon>
        <taxon>Roseobacteraceae</taxon>
        <taxon>Roseivivax</taxon>
    </lineage>
</organism>
<feature type="domain" description="PLD phosphodiesterase" evidence="7">
    <location>
        <begin position="412"/>
        <end position="439"/>
    </location>
</feature>
<dbReference type="STRING" id="1449351.RISW2_00770"/>
<dbReference type="InterPro" id="IPR025202">
    <property type="entry name" value="PLD-like_dom"/>
</dbReference>
<evidence type="ECO:0000313" key="8">
    <source>
        <dbReference type="EMBL" id="ETX30944.1"/>
    </source>
</evidence>
<evidence type="ECO:0000256" key="2">
    <source>
        <dbReference type="ARBA" id="ARBA00004613"/>
    </source>
</evidence>
<feature type="domain" description="PLD phosphodiesterase" evidence="7">
    <location>
        <begin position="188"/>
        <end position="211"/>
    </location>
</feature>
<dbReference type="EMBL" id="JAME01000001">
    <property type="protein sequence ID" value="ETX30944.1"/>
    <property type="molecule type" value="Genomic_DNA"/>
</dbReference>
<feature type="compositionally biased region" description="Polar residues" evidence="6">
    <location>
        <begin position="10"/>
        <end position="31"/>
    </location>
</feature>
<accession>X7FG09</accession>
<comment type="subcellular location">
    <subcellularLocation>
        <location evidence="2">Secreted</location>
    </subcellularLocation>
</comment>
<proteinExistence type="predicted"/>
<dbReference type="Pfam" id="PF13091">
    <property type="entry name" value="PLDc_2"/>
    <property type="match status" value="1"/>
</dbReference>